<accession>A0A2S3WB98</accession>
<dbReference type="InterPro" id="IPR038666">
    <property type="entry name" value="SSP1_head-tail_sf"/>
</dbReference>
<dbReference type="NCBIfam" id="TIGR01563">
    <property type="entry name" value="gp16_SPP1"/>
    <property type="match status" value="1"/>
</dbReference>
<dbReference type="AlphaFoldDB" id="A0A2S3WB98"/>
<proteinExistence type="predicted"/>
<dbReference type="Gene3D" id="2.40.10.270">
    <property type="entry name" value="Bacteriophage SPP1 head-tail adaptor protein"/>
    <property type="match status" value="1"/>
</dbReference>
<dbReference type="EMBL" id="MIND01000018">
    <property type="protein sequence ID" value="POF88216.1"/>
    <property type="molecule type" value="Genomic_DNA"/>
</dbReference>
<dbReference type="Pfam" id="PF05521">
    <property type="entry name" value="Phage_HCP"/>
    <property type="match status" value="1"/>
</dbReference>
<name>A0A2S3WB98_PSEPU</name>
<reference evidence="1 2" key="2">
    <citation type="submission" date="2018-03" db="EMBL/GenBank/DDBJ databases">
        <title>Draft genome of Pseudomonas putida strain KT-27.</title>
        <authorList>
            <person name="Yoshizawa S."/>
            <person name="Khan N.H."/>
            <person name="Nishimura M."/>
            <person name="Chiura H.X."/>
            <person name="Ogura Y."/>
            <person name="Hayashi T."/>
            <person name="Kogure K."/>
        </authorList>
    </citation>
    <scope>NUCLEOTIDE SEQUENCE [LARGE SCALE GENOMIC DNA]</scope>
    <source>
        <strain evidence="1 2">KT-27</strain>
    </source>
</reference>
<organism evidence="1 2">
    <name type="scientific">Pseudomonas putida</name>
    <name type="common">Arthrobacter siderocapsulatus</name>
    <dbReference type="NCBI Taxonomy" id="303"/>
    <lineage>
        <taxon>Bacteria</taxon>
        <taxon>Pseudomonadati</taxon>
        <taxon>Pseudomonadota</taxon>
        <taxon>Gammaproteobacteria</taxon>
        <taxon>Pseudomonadales</taxon>
        <taxon>Pseudomonadaceae</taxon>
        <taxon>Pseudomonas</taxon>
    </lineage>
</organism>
<gene>
    <name evidence="1" type="ORF">BGP80_09640</name>
</gene>
<protein>
    <submittedName>
        <fullName evidence="1">Head-tail adaptor protein</fullName>
    </submittedName>
</protein>
<dbReference type="RefSeq" id="WP_103436422.1">
    <property type="nucleotide sequence ID" value="NZ_MIND01000018.1"/>
</dbReference>
<dbReference type="Proteomes" id="UP000237194">
    <property type="component" value="Unassembled WGS sequence"/>
</dbReference>
<sequence length="108" mass="12105">MRAGPMRHRCILAKPVRVQNSTGGFKETWPPLAEVWAEVTMPTGRVTPVAEQLNATVTAEIRIRPRKDIAAGWRVIEKRTGITYKVEAALLNNERDMLRLLCSSVPNP</sequence>
<dbReference type="InterPro" id="IPR008767">
    <property type="entry name" value="Phage_SPP1_head-tail_adaptor"/>
</dbReference>
<evidence type="ECO:0000313" key="2">
    <source>
        <dbReference type="Proteomes" id="UP000237194"/>
    </source>
</evidence>
<reference evidence="1 2" key="1">
    <citation type="submission" date="2016-08" db="EMBL/GenBank/DDBJ databases">
        <authorList>
            <person name="Seilhamer J.J."/>
        </authorList>
    </citation>
    <scope>NUCLEOTIDE SEQUENCE [LARGE SCALE GENOMIC DNA]</scope>
    <source>
        <strain evidence="1 2">KT-27</strain>
    </source>
</reference>
<comment type="caution">
    <text evidence="1">The sequence shown here is derived from an EMBL/GenBank/DDBJ whole genome shotgun (WGS) entry which is preliminary data.</text>
</comment>
<evidence type="ECO:0000313" key="1">
    <source>
        <dbReference type="EMBL" id="POF88216.1"/>
    </source>
</evidence>